<protein>
    <submittedName>
        <fullName evidence="8">Transcriptional activator protein NhaR</fullName>
    </submittedName>
</protein>
<dbReference type="InterPro" id="IPR036390">
    <property type="entry name" value="WH_DNA-bd_sf"/>
</dbReference>
<dbReference type="GO" id="GO:0003700">
    <property type="term" value="F:DNA-binding transcription factor activity"/>
    <property type="evidence" value="ECO:0007669"/>
    <property type="project" value="InterPro"/>
</dbReference>
<dbReference type="PROSITE" id="PS50931">
    <property type="entry name" value="HTH_LYSR"/>
    <property type="match status" value="1"/>
</dbReference>
<evidence type="ECO:0000313" key="8">
    <source>
        <dbReference type="EMBL" id="QDT57001.1"/>
    </source>
</evidence>
<gene>
    <name evidence="8" type="primary">nhaR_2</name>
    <name evidence="8" type="ORF">Pan44_50650</name>
</gene>
<feature type="transmembrane region" description="Helical" evidence="6">
    <location>
        <begin position="21"/>
        <end position="42"/>
    </location>
</feature>
<evidence type="ECO:0000259" key="7">
    <source>
        <dbReference type="PROSITE" id="PS50931"/>
    </source>
</evidence>
<dbReference type="RefSeq" id="WP_145034402.1">
    <property type="nucleotide sequence ID" value="NZ_CP036271.1"/>
</dbReference>
<dbReference type="AlphaFoldDB" id="A0A517SLK7"/>
<dbReference type="EMBL" id="CP036271">
    <property type="protein sequence ID" value="QDT57001.1"/>
    <property type="molecule type" value="Genomic_DNA"/>
</dbReference>
<dbReference type="Proteomes" id="UP000315700">
    <property type="component" value="Chromosome"/>
</dbReference>
<name>A0A517SLK7_9PLAN</name>
<dbReference type="Gene3D" id="1.10.10.10">
    <property type="entry name" value="Winged helix-like DNA-binding domain superfamily/Winged helix DNA-binding domain"/>
    <property type="match status" value="1"/>
</dbReference>
<keyword evidence="5" id="KW-0804">Transcription</keyword>
<evidence type="ECO:0000256" key="2">
    <source>
        <dbReference type="ARBA" id="ARBA00023015"/>
    </source>
</evidence>
<accession>A0A517SLK7</accession>
<dbReference type="KEGG" id="ccos:Pan44_50650"/>
<dbReference type="Gene3D" id="3.40.190.290">
    <property type="match status" value="1"/>
</dbReference>
<dbReference type="FunCoup" id="A0A517SLK7">
    <property type="interactions" value="7"/>
</dbReference>
<dbReference type="InterPro" id="IPR000847">
    <property type="entry name" value="LysR_HTH_N"/>
</dbReference>
<feature type="domain" description="HTH lysR-type" evidence="7">
    <location>
        <begin position="16"/>
        <end position="73"/>
    </location>
</feature>
<keyword evidence="3" id="KW-0238">DNA-binding</keyword>
<reference evidence="8 9" key="1">
    <citation type="submission" date="2019-02" db="EMBL/GenBank/DDBJ databases">
        <title>Deep-cultivation of Planctomycetes and their phenomic and genomic characterization uncovers novel biology.</title>
        <authorList>
            <person name="Wiegand S."/>
            <person name="Jogler M."/>
            <person name="Boedeker C."/>
            <person name="Pinto D."/>
            <person name="Vollmers J."/>
            <person name="Rivas-Marin E."/>
            <person name="Kohn T."/>
            <person name="Peeters S.H."/>
            <person name="Heuer A."/>
            <person name="Rast P."/>
            <person name="Oberbeckmann S."/>
            <person name="Bunk B."/>
            <person name="Jeske O."/>
            <person name="Meyerdierks A."/>
            <person name="Storesund J.E."/>
            <person name="Kallscheuer N."/>
            <person name="Luecker S."/>
            <person name="Lage O.M."/>
            <person name="Pohl T."/>
            <person name="Merkel B.J."/>
            <person name="Hornburger P."/>
            <person name="Mueller R.-W."/>
            <person name="Bruemmer F."/>
            <person name="Labrenz M."/>
            <person name="Spormann A.M."/>
            <person name="Op den Camp H."/>
            <person name="Overmann J."/>
            <person name="Amann R."/>
            <person name="Jetten M.S.M."/>
            <person name="Mascher T."/>
            <person name="Medema M.H."/>
            <person name="Devos D.P."/>
            <person name="Kaster A.-K."/>
            <person name="Ovreas L."/>
            <person name="Rohde M."/>
            <person name="Galperin M.Y."/>
            <person name="Jogler C."/>
        </authorList>
    </citation>
    <scope>NUCLEOTIDE SEQUENCE [LARGE SCALE GENOMIC DNA]</scope>
    <source>
        <strain evidence="8 9">Pan44</strain>
    </source>
</reference>
<keyword evidence="4" id="KW-0010">Activator</keyword>
<dbReference type="GO" id="GO:0003677">
    <property type="term" value="F:DNA binding"/>
    <property type="evidence" value="ECO:0007669"/>
    <property type="project" value="UniProtKB-KW"/>
</dbReference>
<dbReference type="GO" id="GO:2000142">
    <property type="term" value="P:regulation of DNA-templated transcription initiation"/>
    <property type="evidence" value="ECO:0007669"/>
    <property type="project" value="TreeGrafter"/>
</dbReference>
<comment type="similarity">
    <text evidence="1">Belongs to the LysR transcriptional regulatory family.</text>
</comment>
<evidence type="ECO:0000256" key="5">
    <source>
        <dbReference type="ARBA" id="ARBA00023163"/>
    </source>
</evidence>
<dbReference type="PANTHER" id="PTHR30293:SF2">
    <property type="entry name" value="TRANSCRIPTIONAL ACTIVATOR PROTEIN NHAR"/>
    <property type="match status" value="1"/>
</dbReference>
<dbReference type="Pfam" id="PF03466">
    <property type="entry name" value="LysR_substrate"/>
    <property type="match status" value="1"/>
</dbReference>
<dbReference type="InterPro" id="IPR005119">
    <property type="entry name" value="LysR_subst-bd"/>
</dbReference>
<dbReference type="Pfam" id="PF00126">
    <property type="entry name" value="HTH_1"/>
    <property type="match status" value="1"/>
</dbReference>
<proteinExistence type="inferred from homology"/>
<evidence type="ECO:0000256" key="3">
    <source>
        <dbReference type="ARBA" id="ARBA00023125"/>
    </source>
</evidence>
<keyword evidence="2" id="KW-0805">Transcription regulation</keyword>
<dbReference type="SUPFAM" id="SSF46785">
    <property type="entry name" value="Winged helix' DNA-binding domain"/>
    <property type="match status" value="1"/>
</dbReference>
<sequence length="316" mass="35057">MRSITKSDPFRLLRQVNLNHLLYFWAVGQTGSVTAAAARLGISQPGVTKQLRLLEHRLGARLFEREARGVRLTEHGLVAMRYAEEVIGVCTELVRNVPLQGAKTQRPITAGTADGVPKIVIRALLQPLMAGPDSPRVVCKEWRIDHLLSELSLHRLDLVISDSPLPESGQHSLSSFTAMSSPVDLYAAPRVARKFKKGFPGSLANAPMLMPAEGTSPRAALDRWFALHRTRPRIAAEAEDRSLLHHFAESELGIVPVASITAADVMRQFGLVRIGSLPNVREEYYLITVARQNEHPALSKLRKDLAESALRRRSRR</sequence>
<evidence type="ECO:0000256" key="4">
    <source>
        <dbReference type="ARBA" id="ARBA00023159"/>
    </source>
</evidence>
<dbReference type="OrthoDB" id="464481at2"/>
<dbReference type="FunFam" id="1.10.10.10:FF:000001">
    <property type="entry name" value="LysR family transcriptional regulator"/>
    <property type="match status" value="1"/>
</dbReference>
<keyword evidence="6" id="KW-1133">Transmembrane helix</keyword>
<dbReference type="InterPro" id="IPR036388">
    <property type="entry name" value="WH-like_DNA-bd_sf"/>
</dbReference>
<dbReference type="PRINTS" id="PR00039">
    <property type="entry name" value="HTHLYSR"/>
</dbReference>
<keyword evidence="6" id="KW-0472">Membrane</keyword>
<dbReference type="PANTHER" id="PTHR30293">
    <property type="entry name" value="TRANSCRIPTIONAL REGULATORY PROTEIN NAC-RELATED"/>
    <property type="match status" value="1"/>
</dbReference>
<keyword evidence="9" id="KW-1185">Reference proteome</keyword>
<dbReference type="InParanoid" id="A0A517SLK7"/>
<dbReference type="SUPFAM" id="SSF53850">
    <property type="entry name" value="Periplasmic binding protein-like II"/>
    <property type="match status" value="1"/>
</dbReference>
<evidence type="ECO:0000313" key="9">
    <source>
        <dbReference type="Proteomes" id="UP000315700"/>
    </source>
</evidence>
<evidence type="ECO:0000256" key="6">
    <source>
        <dbReference type="SAM" id="Phobius"/>
    </source>
</evidence>
<keyword evidence="6" id="KW-0812">Transmembrane</keyword>
<evidence type="ECO:0000256" key="1">
    <source>
        <dbReference type="ARBA" id="ARBA00009437"/>
    </source>
</evidence>
<organism evidence="8 9">
    <name type="scientific">Caulifigura coniformis</name>
    <dbReference type="NCBI Taxonomy" id="2527983"/>
    <lineage>
        <taxon>Bacteria</taxon>
        <taxon>Pseudomonadati</taxon>
        <taxon>Planctomycetota</taxon>
        <taxon>Planctomycetia</taxon>
        <taxon>Planctomycetales</taxon>
        <taxon>Planctomycetaceae</taxon>
        <taxon>Caulifigura</taxon>
    </lineage>
</organism>